<evidence type="ECO:0008006" key="3">
    <source>
        <dbReference type="Google" id="ProtNLM"/>
    </source>
</evidence>
<proteinExistence type="predicted"/>
<evidence type="ECO:0000313" key="1">
    <source>
        <dbReference type="EMBL" id="OGY16152.1"/>
    </source>
</evidence>
<dbReference type="EMBL" id="MHCI01000019">
    <property type="protein sequence ID" value="OGY16152.1"/>
    <property type="molecule type" value="Genomic_DNA"/>
</dbReference>
<dbReference type="AlphaFoldDB" id="A0A1G1VLC0"/>
<accession>A0A1G1VLC0</accession>
<evidence type="ECO:0000313" key="2">
    <source>
        <dbReference type="Proteomes" id="UP000179069"/>
    </source>
</evidence>
<dbReference type="Proteomes" id="UP000179069">
    <property type="component" value="Unassembled WGS sequence"/>
</dbReference>
<name>A0A1G1VLC0_9BACT</name>
<dbReference type="Pfam" id="PF08889">
    <property type="entry name" value="WbqC"/>
    <property type="match status" value="1"/>
</dbReference>
<reference evidence="1 2" key="1">
    <citation type="journal article" date="2016" name="Nat. Commun.">
        <title>Thousands of microbial genomes shed light on interconnected biogeochemical processes in an aquifer system.</title>
        <authorList>
            <person name="Anantharaman K."/>
            <person name="Brown C.T."/>
            <person name="Hug L.A."/>
            <person name="Sharon I."/>
            <person name="Castelle C.J."/>
            <person name="Probst A.J."/>
            <person name="Thomas B.C."/>
            <person name="Singh A."/>
            <person name="Wilkins M.J."/>
            <person name="Karaoz U."/>
            <person name="Brodie E.L."/>
            <person name="Williams K.H."/>
            <person name="Hubbard S.S."/>
            <person name="Banfield J.F."/>
        </authorList>
    </citation>
    <scope>NUCLEOTIDE SEQUENCE [LARGE SCALE GENOMIC DNA]</scope>
</reference>
<sequence>MRLSGYQPQYFPRLHFFARALDSDIFEISDYLQFVKKHAYPMPDGRTKRGKSFQSDTPIKLHQGESFLTIPVQRKRLLPLTHTTIEYGQPWQEKHLASIRSGYGKAVNFNSLYPEISAIIQKQHDSLSSLNVSTFLWALTKILGIRDTDLAQLSVSSVNRLLEKKHPFRLRKIVLISETNIEAPDDDRDATDWIIDMCRIFGANEYYYGGTSAAAYMNFEKLKRRKISLIEQHWVCQPYRQQFPKFGFLPNLSILDLLLNEHENTITSCLSTRNG</sequence>
<gene>
    <name evidence="1" type="ORF">A2785_01015</name>
</gene>
<comment type="caution">
    <text evidence="1">The sequence shown here is derived from an EMBL/GenBank/DDBJ whole genome shotgun (WGS) entry which is preliminary data.</text>
</comment>
<dbReference type="InterPro" id="IPR014985">
    <property type="entry name" value="WbqC"/>
</dbReference>
<protein>
    <recommendedName>
        <fullName evidence="3">WbqC-like protein</fullName>
    </recommendedName>
</protein>
<organism evidence="1 2">
    <name type="scientific">Candidatus Chisholmbacteria bacterium RIFCSPHIGHO2_01_FULL_49_18</name>
    <dbReference type="NCBI Taxonomy" id="1797590"/>
    <lineage>
        <taxon>Bacteria</taxon>
        <taxon>Candidatus Chisholmiibacteriota</taxon>
    </lineage>
</organism>